<comment type="caution">
    <text evidence="1">The sequence shown here is derived from an EMBL/GenBank/DDBJ whole genome shotgun (WGS) entry which is preliminary data.</text>
</comment>
<accession>A0ACB9ZCV9</accession>
<evidence type="ECO:0000313" key="1">
    <source>
        <dbReference type="EMBL" id="KAI4869040.1"/>
    </source>
</evidence>
<dbReference type="Proteomes" id="UP001497700">
    <property type="component" value="Unassembled WGS sequence"/>
</dbReference>
<reference evidence="1 2" key="1">
    <citation type="journal article" date="2022" name="New Phytol.">
        <title>Ecological generalism drives hyperdiversity of secondary metabolite gene clusters in xylarialean endophytes.</title>
        <authorList>
            <person name="Franco M.E.E."/>
            <person name="Wisecaver J.H."/>
            <person name="Arnold A.E."/>
            <person name="Ju Y.M."/>
            <person name="Slot J.C."/>
            <person name="Ahrendt S."/>
            <person name="Moore L.P."/>
            <person name="Eastman K.E."/>
            <person name="Scott K."/>
            <person name="Konkel Z."/>
            <person name="Mondo S.J."/>
            <person name="Kuo A."/>
            <person name="Hayes R.D."/>
            <person name="Haridas S."/>
            <person name="Andreopoulos B."/>
            <person name="Riley R."/>
            <person name="LaButti K."/>
            <person name="Pangilinan J."/>
            <person name="Lipzen A."/>
            <person name="Amirebrahimi M."/>
            <person name="Yan J."/>
            <person name="Adam C."/>
            <person name="Keymanesh K."/>
            <person name="Ng V."/>
            <person name="Louie K."/>
            <person name="Northen T."/>
            <person name="Drula E."/>
            <person name="Henrissat B."/>
            <person name="Hsieh H.M."/>
            <person name="Youens-Clark K."/>
            <person name="Lutzoni F."/>
            <person name="Miadlikowska J."/>
            <person name="Eastwood D.C."/>
            <person name="Hamelin R.C."/>
            <person name="Grigoriev I.V."/>
            <person name="U'Ren J.M."/>
        </authorList>
    </citation>
    <scope>NUCLEOTIDE SEQUENCE [LARGE SCALE GENOMIC DNA]</scope>
    <source>
        <strain evidence="1 2">CBS 119005</strain>
    </source>
</reference>
<keyword evidence="2" id="KW-1185">Reference proteome</keyword>
<name>A0ACB9ZCV9_9PEZI</name>
<sequence>MPPKTQWSADTYRDIAVAVWDAAKLTPDQVDRVIRRLEAKGHTLTREALRQRFQKIIRTENAASGSNDAAAGSPNSGGDSAAQSRPKRKAAGKRKALAYDTDEDDEELDVKKKRVKKETRATKKKKEEDDEKAPTSQDDDEHWSGREEARMGLLAQATYEDEA</sequence>
<organism evidence="1 2">
    <name type="scientific">Hypoxylon rubiginosum</name>
    <dbReference type="NCBI Taxonomy" id="110542"/>
    <lineage>
        <taxon>Eukaryota</taxon>
        <taxon>Fungi</taxon>
        <taxon>Dikarya</taxon>
        <taxon>Ascomycota</taxon>
        <taxon>Pezizomycotina</taxon>
        <taxon>Sordariomycetes</taxon>
        <taxon>Xylariomycetidae</taxon>
        <taxon>Xylariales</taxon>
        <taxon>Hypoxylaceae</taxon>
        <taxon>Hypoxylon</taxon>
    </lineage>
</organism>
<evidence type="ECO:0000313" key="2">
    <source>
        <dbReference type="Proteomes" id="UP001497700"/>
    </source>
</evidence>
<protein>
    <submittedName>
        <fullName evidence="1">Uncharacterized protein</fullName>
    </submittedName>
</protein>
<gene>
    <name evidence="1" type="ORF">F4820DRAFT_60141</name>
</gene>
<dbReference type="EMBL" id="MU393433">
    <property type="protein sequence ID" value="KAI4869040.1"/>
    <property type="molecule type" value="Genomic_DNA"/>
</dbReference>
<proteinExistence type="predicted"/>